<evidence type="ECO:0000256" key="4">
    <source>
        <dbReference type="ARBA" id="ARBA00022692"/>
    </source>
</evidence>
<evidence type="ECO:0000259" key="13">
    <source>
        <dbReference type="Pfam" id="PF06580"/>
    </source>
</evidence>
<dbReference type="GO" id="GO:0005886">
    <property type="term" value="C:plasma membrane"/>
    <property type="evidence" value="ECO:0007669"/>
    <property type="project" value="UniProtKB-SubCell"/>
</dbReference>
<dbReference type="Gene3D" id="1.10.1760.20">
    <property type="match status" value="1"/>
</dbReference>
<evidence type="ECO:0000256" key="6">
    <source>
        <dbReference type="ARBA" id="ARBA00022777"/>
    </source>
</evidence>
<dbReference type="GO" id="GO:0005524">
    <property type="term" value="F:ATP binding"/>
    <property type="evidence" value="ECO:0007669"/>
    <property type="project" value="UniProtKB-KW"/>
</dbReference>
<keyword evidence="10 11" id="KW-0472">Membrane</keyword>
<dbReference type="InterPro" id="IPR003594">
    <property type="entry name" value="HATPase_dom"/>
</dbReference>
<evidence type="ECO:0000313" key="16">
    <source>
        <dbReference type="Proteomes" id="UP000315995"/>
    </source>
</evidence>
<feature type="transmembrane region" description="Helical" evidence="11">
    <location>
        <begin position="180"/>
        <end position="197"/>
    </location>
</feature>
<feature type="transmembrane region" description="Helical" evidence="11">
    <location>
        <begin position="77"/>
        <end position="104"/>
    </location>
</feature>
<evidence type="ECO:0000256" key="8">
    <source>
        <dbReference type="ARBA" id="ARBA00022989"/>
    </source>
</evidence>
<evidence type="ECO:0000256" key="2">
    <source>
        <dbReference type="ARBA" id="ARBA00022475"/>
    </source>
</evidence>
<accession>A0A5B8Y4Y4</accession>
<dbReference type="Gene3D" id="3.30.565.10">
    <property type="entry name" value="Histidine kinase-like ATPase, C-terminal domain"/>
    <property type="match status" value="1"/>
</dbReference>
<organism evidence="15 16">
    <name type="scientific">Persicimonas caeni</name>
    <dbReference type="NCBI Taxonomy" id="2292766"/>
    <lineage>
        <taxon>Bacteria</taxon>
        <taxon>Deltaproteobacteria</taxon>
        <taxon>Bradymonadales</taxon>
        <taxon>Bradymonadaceae</taxon>
        <taxon>Persicimonas</taxon>
    </lineage>
</organism>
<dbReference type="PANTHER" id="PTHR34220:SF7">
    <property type="entry name" value="SENSOR HISTIDINE KINASE YPDA"/>
    <property type="match status" value="1"/>
</dbReference>
<dbReference type="PANTHER" id="PTHR34220">
    <property type="entry name" value="SENSOR HISTIDINE KINASE YPDA"/>
    <property type="match status" value="1"/>
</dbReference>
<dbReference type="Proteomes" id="UP000315995">
    <property type="component" value="Chromosome"/>
</dbReference>
<keyword evidence="8 11" id="KW-1133">Transmembrane helix</keyword>
<keyword evidence="3" id="KW-0808">Transferase</keyword>
<gene>
    <name evidence="15" type="ORF">FIV42_12205</name>
</gene>
<feature type="transmembrane region" description="Helical" evidence="11">
    <location>
        <begin position="135"/>
        <end position="160"/>
    </location>
</feature>
<feature type="domain" description="Signal transduction histidine kinase internal region" evidence="13">
    <location>
        <begin position="217"/>
        <end position="293"/>
    </location>
</feature>
<dbReference type="InterPro" id="IPR011620">
    <property type="entry name" value="Sig_transdc_His_kinase_LytS_TM"/>
</dbReference>
<keyword evidence="2" id="KW-1003">Cell membrane</keyword>
<accession>A0A4Y6PTA7</accession>
<keyword evidence="6" id="KW-0418">Kinase</keyword>
<keyword evidence="9" id="KW-0902">Two-component regulatory system</keyword>
<dbReference type="EMBL" id="CP041186">
    <property type="protein sequence ID" value="QDG51480.1"/>
    <property type="molecule type" value="Genomic_DNA"/>
</dbReference>
<dbReference type="SUPFAM" id="SSF55874">
    <property type="entry name" value="ATPase domain of HSP90 chaperone/DNA topoisomerase II/histidine kinase"/>
    <property type="match status" value="1"/>
</dbReference>
<keyword evidence="4 11" id="KW-0812">Transmembrane</keyword>
<name>A0A4Y6PTA7_PERCE</name>
<proteinExistence type="predicted"/>
<dbReference type="InterPro" id="IPR010559">
    <property type="entry name" value="Sig_transdc_His_kin_internal"/>
</dbReference>
<dbReference type="InterPro" id="IPR036890">
    <property type="entry name" value="HATPase_C_sf"/>
</dbReference>
<dbReference type="Pfam" id="PF06580">
    <property type="entry name" value="His_kinase"/>
    <property type="match status" value="1"/>
</dbReference>
<evidence type="ECO:0000256" key="11">
    <source>
        <dbReference type="SAM" id="Phobius"/>
    </source>
</evidence>
<evidence type="ECO:0000313" key="15">
    <source>
        <dbReference type="EMBL" id="QDG51480.1"/>
    </source>
</evidence>
<evidence type="ECO:0000256" key="10">
    <source>
        <dbReference type="ARBA" id="ARBA00023136"/>
    </source>
</evidence>
<evidence type="ECO:0000256" key="1">
    <source>
        <dbReference type="ARBA" id="ARBA00004651"/>
    </source>
</evidence>
<dbReference type="GO" id="GO:0000155">
    <property type="term" value="F:phosphorelay sensor kinase activity"/>
    <property type="evidence" value="ECO:0007669"/>
    <property type="project" value="InterPro"/>
</dbReference>
<feature type="domain" description="Signal transduction histidine kinase 5TM receptor LytS transmembrane region" evidence="14">
    <location>
        <begin position="41"/>
        <end position="195"/>
    </location>
</feature>
<dbReference type="RefSeq" id="WP_141197960.1">
    <property type="nucleotide sequence ID" value="NZ_CP041186.1"/>
</dbReference>
<feature type="domain" description="Histidine kinase/HSP90-like ATPase" evidence="12">
    <location>
        <begin position="316"/>
        <end position="408"/>
    </location>
</feature>
<comment type="subcellular location">
    <subcellularLocation>
        <location evidence="1">Cell membrane</location>
        <topology evidence="1">Multi-pass membrane protein</topology>
    </subcellularLocation>
</comment>
<evidence type="ECO:0000259" key="12">
    <source>
        <dbReference type="Pfam" id="PF02518"/>
    </source>
</evidence>
<protein>
    <submittedName>
        <fullName evidence="15">Uncharacterized protein</fullName>
    </submittedName>
</protein>
<evidence type="ECO:0000256" key="5">
    <source>
        <dbReference type="ARBA" id="ARBA00022741"/>
    </source>
</evidence>
<keyword evidence="5" id="KW-0547">Nucleotide-binding</keyword>
<evidence type="ECO:0000256" key="7">
    <source>
        <dbReference type="ARBA" id="ARBA00022840"/>
    </source>
</evidence>
<feature type="transmembrane region" description="Helical" evidence="11">
    <location>
        <begin position="7"/>
        <end position="27"/>
    </location>
</feature>
<feature type="transmembrane region" description="Helical" evidence="11">
    <location>
        <begin position="47"/>
        <end position="65"/>
    </location>
</feature>
<dbReference type="GO" id="GO:0071555">
    <property type="term" value="P:cell wall organization"/>
    <property type="evidence" value="ECO:0007669"/>
    <property type="project" value="InterPro"/>
</dbReference>
<dbReference type="AlphaFoldDB" id="A0A4Y6PTA7"/>
<keyword evidence="16" id="KW-1185">Reference proteome</keyword>
<dbReference type="InterPro" id="IPR050640">
    <property type="entry name" value="Bact_2-comp_sensor_kinase"/>
</dbReference>
<reference evidence="15 16" key="1">
    <citation type="submission" date="2019-06" db="EMBL/GenBank/DDBJ databases">
        <title>Persicimonas caeni gen. nov., sp. nov., a predatory bacterium isolated from solar saltern.</title>
        <authorList>
            <person name="Wang S."/>
        </authorList>
    </citation>
    <scope>NUCLEOTIDE SEQUENCE [LARGE SCALE GENOMIC DNA]</scope>
    <source>
        <strain evidence="15 16">YN101</strain>
    </source>
</reference>
<dbReference type="Pfam" id="PF07694">
    <property type="entry name" value="5TM-5TMR_LYT"/>
    <property type="match status" value="1"/>
</dbReference>
<dbReference type="Pfam" id="PF02518">
    <property type="entry name" value="HATPase_c"/>
    <property type="match status" value="1"/>
</dbReference>
<evidence type="ECO:0000259" key="14">
    <source>
        <dbReference type="Pfam" id="PF07694"/>
    </source>
</evidence>
<sequence length="432" mass="46876">MEFLELILNLLEKVSVLVAASLVLLLLRPAEVWLGETGAHASVRRRLFLMAVLGFLAVWGVFLGFDIGGMGFNLRAVGIIVAGYLGGRKVGVLVGALAGFVYAVTLNDPTSPYVFAASVIDGGLAGLWSRKIGTGVISVIVGAVVIQLVHHVGLGAVMAALDFDQAIAIASNLELHAAKIAANVIGVSVFMGLLSLVRELELTRREAKTSRDLVRSAKLEALQYQVRPHFLFNLLNTLAYLIRTNPVKARELTLDLSEFLRYTLARDDEQTTLRDELEQLERYVDLERARFGEGLQFELADADDVDLDAVVVPPLILQPLVENAIRHGAREGKVSVRVEVTCHEGLLSVRVLDDGPGPGGIKLDTKRTGVGLVNVSERLERFYHGEATLSLDERGDVEGACAEVTVPYELATRTTGGGLRQQAREQLKKVIT</sequence>
<dbReference type="OrthoDB" id="2514702at2"/>
<keyword evidence="7" id="KW-0067">ATP-binding</keyword>
<evidence type="ECO:0000256" key="3">
    <source>
        <dbReference type="ARBA" id="ARBA00022679"/>
    </source>
</evidence>
<evidence type="ECO:0000256" key="9">
    <source>
        <dbReference type="ARBA" id="ARBA00023012"/>
    </source>
</evidence>